<dbReference type="Pfam" id="PF01627">
    <property type="entry name" value="Hpt"/>
    <property type="match status" value="1"/>
</dbReference>
<dbReference type="Gene3D" id="1.20.120.160">
    <property type="entry name" value="HPT domain"/>
    <property type="match status" value="1"/>
</dbReference>
<dbReference type="InterPro" id="IPR036641">
    <property type="entry name" value="HPT_dom_sf"/>
</dbReference>
<name>A0A540VGY2_9CHLR</name>
<evidence type="ECO:0000259" key="2">
    <source>
        <dbReference type="PROSITE" id="PS50894"/>
    </source>
</evidence>
<keyword evidence="1" id="KW-0597">Phosphoprotein</keyword>
<evidence type="ECO:0000313" key="4">
    <source>
        <dbReference type="Proteomes" id="UP000317371"/>
    </source>
</evidence>
<dbReference type="GO" id="GO:0000160">
    <property type="term" value="P:phosphorelay signal transduction system"/>
    <property type="evidence" value="ECO:0007669"/>
    <property type="project" value="InterPro"/>
</dbReference>
<proteinExistence type="predicted"/>
<protein>
    <submittedName>
        <fullName evidence="3">Hpt domain-containing protein</fullName>
    </submittedName>
</protein>
<evidence type="ECO:0000256" key="1">
    <source>
        <dbReference type="PROSITE-ProRule" id="PRU00110"/>
    </source>
</evidence>
<dbReference type="EMBL" id="VIGC01000010">
    <property type="protein sequence ID" value="TQE96028.1"/>
    <property type="molecule type" value="Genomic_DNA"/>
</dbReference>
<keyword evidence="4" id="KW-1185">Reference proteome</keyword>
<feature type="modified residue" description="Phosphohistidine" evidence="1">
    <location>
        <position position="115"/>
    </location>
</feature>
<feature type="domain" description="HPt" evidence="2">
    <location>
        <begin position="76"/>
        <end position="170"/>
    </location>
</feature>
<accession>A0A540VGY2</accession>
<dbReference type="InterPro" id="IPR008207">
    <property type="entry name" value="Sig_transdc_His_kin_Hpt_dom"/>
</dbReference>
<comment type="caution">
    <text evidence="3">The sequence shown here is derived from an EMBL/GenBank/DDBJ whole genome shotgun (WGS) entry which is preliminary data.</text>
</comment>
<gene>
    <name evidence="3" type="ORF">FKZ61_09830</name>
</gene>
<dbReference type="SUPFAM" id="SSF47226">
    <property type="entry name" value="Histidine-containing phosphotransfer domain, HPT domain"/>
    <property type="match status" value="1"/>
</dbReference>
<sequence length="177" mass="19501">MLYLKATGSLLPLCYHLHPPFASTSIGPARCCERNVMNQSMDNNKPDAASSESASLPPAISQEEFQAVVEMIGPDEPDLMVELIDTYLEESGMLVETLLQPPREDNQEARLRAAHSLKSSSASLGALHLSRLCADLEAYLRGRGGELDEERQVQQIVAERERVVLALQAEKARLQQS</sequence>
<dbReference type="Proteomes" id="UP000317371">
    <property type="component" value="Unassembled WGS sequence"/>
</dbReference>
<evidence type="ECO:0000313" key="3">
    <source>
        <dbReference type="EMBL" id="TQE96028.1"/>
    </source>
</evidence>
<organism evidence="3 4">
    <name type="scientific">Litorilinea aerophila</name>
    <dbReference type="NCBI Taxonomy" id="1204385"/>
    <lineage>
        <taxon>Bacteria</taxon>
        <taxon>Bacillati</taxon>
        <taxon>Chloroflexota</taxon>
        <taxon>Caldilineae</taxon>
        <taxon>Caldilineales</taxon>
        <taxon>Caldilineaceae</taxon>
        <taxon>Litorilinea</taxon>
    </lineage>
</organism>
<dbReference type="InParanoid" id="A0A540VGY2"/>
<dbReference type="PROSITE" id="PS50894">
    <property type="entry name" value="HPT"/>
    <property type="match status" value="1"/>
</dbReference>
<reference evidence="3 4" key="1">
    <citation type="submission" date="2019-06" db="EMBL/GenBank/DDBJ databases">
        <title>Genome sequence of Litorilinea aerophila BAA-2444.</title>
        <authorList>
            <person name="Maclea K.S."/>
            <person name="Maurais E.G."/>
            <person name="Iannazzi L.C."/>
        </authorList>
    </citation>
    <scope>NUCLEOTIDE SEQUENCE [LARGE SCALE GENOMIC DNA]</scope>
    <source>
        <strain evidence="3 4">ATCC BAA-2444</strain>
    </source>
</reference>
<dbReference type="CDD" id="cd00088">
    <property type="entry name" value="HPT"/>
    <property type="match status" value="1"/>
</dbReference>
<dbReference type="AlphaFoldDB" id="A0A540VGY2"/>